<dbReference type="Pfam" id="PF13649">
    <property type="entry name" value="Methyltransf_25"/>
    <property type="match status" value="1"/>
</dbReference>
<evidence type="ECO:0000259" key="5">
    <source>
        <dbReference type="Pfam" id="PF13649"/>
    </source>
</evidence>
<feature type="domain" description="Methyltransferase" evidence="5">
    <location>
        <begin position="95"/>
        <end position="199"/>
    </location>
</feature>
<dbReference type="Proteomes" id="UP001239445">
    <property type="component" value="Unassembled WGS sequence"/>
</dbReference>
<comment type="caution">
    <text evidence="6">The sequence shown here is derived from an EMBL/GenBank/DDBJ whole genome shotgun (WGS) entry which is preliminary data.</text>
</comment>
<gene>
    <name evidence="6" type="ORF">QBC47DRAFT_320753</name>
</gene>
<keyword evidence="7" id="KW-1185">Reference proteome</keyword>
<keyword evidence="3" id="KW-0949">S-adenosyl-L-methionine</keyword>
<reference evidence="6" key="1">
    <citation type="submission" date="2023-06" db="EMBL/GenBank/DDBJ databases">
        <title>Genome-scale phylogeny and comparative genomics of the fungal order Sordariales.</title>
        <authorList>
            <consortium name="Lawrence Berkeley National Laboratory"/>
            <person name="Hensen N."/>
            <person name="Bonometti L."/>
            <person name="Westerberg I."/>
            <person name="Brannstrom I.O."/>
            <person name="Guillou S."/>
            <person name="Cros-Aarteil S."/>
            <person name="Calhoun S."/>
            <person name="Haridas S."/>
            <person name="Kuo A."/>
            <person name="Mondo S."/>
            <person name="Pangilinan J."/>
            <person name="Riley R."/>
            <person name="Labutti K."/>
            <person name="Andreopoulos B."/>
            <person name="Lipzen A."/>
            <person name="Chen C."/>
            <person name="Yanf M."/>
            <person name="Daum C."/>
            <person name="Ng V."/>
            <person name="Clum A."/>
            <person name="Steindorff A."/>
            <person name="Ohm R."/>
            <person name="Martin F."/>
            <person name="Silar P."/>
            <person name="Natvig D."/>
            <person name="Lalanne C."/>
            <person name="Gautier V."/>
            <person name="Ament-Velasquez S.L."/>
            <person name="Kruys A."/>
            <person name="Hutchinson M.I."/>
            <person name="Powell A.J."/>
            <person name="Barry K."/>
            <person name="Miller A.N."/>
            <person name="Grigoriev I.V."/>
            <person name="Debuchy R."/>
            <person name="Gladieux P."/>
            <person name="Thoren M.H."/>
            <person name="Johannesson H."/>
        </authorList>
    </citation>
    <scope>NUCLEOTIDE SEQUENCE</scope>
    <source>
        <strain evidence="6">PSN4</strain>
    </source>
</reference>
<evidence type="ECO:0000313" key="7">
    <source>
        <dbReference type="Proteomes" id="UP001239445"/>
    </source>
</evidence>
<dbReference type="GO" id="GO:0016740">
    <property type="term" value="F:transferase activity"/>
    <property type="evidence" value="ECO:0007669"/>
    <property type="project" value="UniProtKB-KW"/>
</dbReference>
<proteinExistence type="inferred from homology"/>
<dbReference type="InterPro" id="IPR051654">
    <property type="entry name" value="Meroterpenoid_MTases"/>
</dbReference>
<dbReference type="PANTHER" id="PTHR35897">
    <property type="entry name" value="METHYLTRANSFERASE AUSD"/>
    <property type="match status" value="1"/>
</dbReference>
<dbReference type="SUPFAM" id="SSF53335">
    <property type="entry name" value="S-adenosyl-L-methionine-dependent methyltransferases"/>
    <property type="match status" value="1"/>
</dbReference>
<dbReference type="PANTHER" id="PTHR35897:SF1">
    <property type="entry name" value="METHYLTRANSFERASE AUSD"/>
    <property type="match status" value="1"/>
</dbReference>
<evidence type="ECO:0000256" key="1">
    <source>
        <dbReference type="ARBA" id="ARBA00005179"/>
    </source>
</evidence>
<name>A0AAJ0F6S9_9PEZI</name>
<dbReference type="Gene3D" id="3.40.50.150">
    <property type="entry name" value="Vaccinia Virus protein VP39"/>
    <property type="match status" value="1"/>
</dbReference>
<evidence type="ECO:0000256" key="2">
    <source>
        <dbReference type="ARBA" id="ARBA00022679"/>
    </source>
</evidence>
<evidence type="ECO:0000256" key="3">
    <source>
        <dbReference type="ARBA" id="ARBA00022691"/>
    </source>
</evidence>
<protein>
    <recommendedName>
        <fullName evidence="5">Methyltransferase domain-containing protein</fullName>
    </recommendedName>
</protein>
<accession>A0AAJ0F6S9</accession>
<dbReference type="InterPro" id="IPR041698">
    <property type="entry name" value="Methyltransf_25"/>
</dbReference>
<evidence type="ECO:0000256" key="4">
    <source>
        <dbReference type="ARBA" id="ARBA00038314"/>
    </source>
</evidence>
<keyword evidence="2" id="KW-0808">Transferase</keyword>
<sequence length="258" mass="29693">MPSTTTDPDYARIVRYQHDLPDRSKLTKAWALLQNYSGIPEDEIEPHVRNIRDKAFAIFNYPCLGRFRFLDLYITTHPEYPSLLSRLSTGKEKLLDAGCCVGQVPRQLIYDGVPPSSVAAFDLRREFIDLGYDLFRDRDSPSFSPVKFVTGDILDPDSEGLRELDGQFDIIHAAAFFHLFGWDDQVAIGERFVKFFRPGVERPTVLGRQVGTERPISVEEWREKGGGKRYHHDRGSMQRLWDVVGERTGTRWRVEAEL</sequence>
<feature type="non-terminal residue" evidence="6">
    <location>
        <position position="258"/>
    </location>
</feature>
<organism evidence="6 7">
    <name type="scientific">Echria macrotheca</name>
    <dbReference type="NCBI Taxonomy" id="438768"/>
    <lineage>
        <taxon>Eukaryota</taxon>
        <taxon>Fungi</taxon>
        <taxon>Dikarya</taxon>
        <taxon>Ascomycota</taxon>
        <taxon>Pezizomycotina</taxon>
        <taxon>Sordariomycetes</taxon>
        <taxon>Sordariomycetidae</taxon>
        <taxon>Sordariales</taxon>
        <taxon>Schizotheciaceae</taxon>
        <taxon>Echria</taxon>
    </lineage>
</organism>
<dbReference type="CDD" id="cd02440">
    <property type="entry name" value="AdoMet_MTases"/>
    <property type="match status" value="1"/>
</dbReference>
<dbReference type="AlphaFoldDB" id="A0AAJ0F6S9"/>
<dbReference type="InterPro" id="IPR029063">
    <property type="entry name" value="SAM-dependent_MTases_sf"/>
</dbReference>
<comment type="similarity">
    <text evidence="4">Belongs to the class I-like SAM-binding methyltransferase superfamily.</text>
</comment>
<comment type="pathway">
    <text evidence="1">Secondary metabolite biosynthesis.</text>
</comment>
<evidence type="ECO:0000313" key="6">
    <source>
        <dbReference type="EMBL" id="KAK1757211.1"/>
    </source>
</evidence>
<dbReference type="EMBL" id="MU839831">
    <property type="protein sequence ID" value="KAK1757211.1"/>
    <property type="molecule type" value="Genomic_DNA"/>
</dbReference>